<dbReference type="Proteomes" id="UP000255297">
    <property type="component" value="Unassembled WGS sequence"/>
</dbReference>
<name>A0A378LY19_9GAMM</name>
<evidence type="ECO:0000313" key="1">
    <source>
        <dbReference type="EMBL" id="STY31611.1"/>
    </source>
</evidence>
<dbReference type="RefSeq" id="WP_031566592.1">
    <property type="nucleotide sequence ID" value="NZ_CAAAIS010000006.1"/>
</dbReference>
<organism evidence="1 2">
    <name type="scientific">Legionella wadsworthii</name>
    <dbReference type="NCBI Taxonomy" id="28088"/>
    <lineage>
        <taxon>Bacteria</taxon>
        <taxon>Pseudomonadati</taxon>
        <taxon>Pseudomonadota</taxon>
        <taxon>Gammaproteobacteria</taxon>
        <taxon>Legionellales</taxon>
        <taxon>Legionellaceae</taxon>
        <taxon>Legionella</taxon>
    </lineage>
</organism>
<reference evidence="1 2" key="1">
    <citation type="submission" date="2018-06" db="EMBL/GenBank/DDBJ databases">
        <authorList>
            <consortium name="Pathogen Informatics"/>
            <person name="Doyle S."/>
        </authorList>
    </citation>
    <scope>NUCLEOTIDE SEQUENCE [LARGE SCALE GENOMIC DNA]</scope>
    <source>
        <strain evidence="1 2">NCTC11532</strain>
    </source>
</reference>
<proteinExistence type="predicted"/>
<accession>A0A378LY19</accession>
<dbReference type="AlphaFoldDB" id="A0A378LY19"/>
<sequence length="439" mass="50628">MAKIKVASIDFDGCLSHQSYQESLKQNPEADRGQKLIEHNQLLMDRLAGFDKIMVGSNRQDVRGDVQESMKSNFALNSIDHTGSCFSTFHSMSEHLESTFDTFLLGDLYTQKPPGFTIQEAMKLQKDHKYSDDQKANNVAHISSWAFDHKKVSVVYAQIQKLSLENPNDEIEYNFVDDRTDILHEIEQFFKENPDLIPGNVKIKTVRYYNGNPDRHSVDSQMQVVERETIESNDKTTKANPFYAQTLRSWATDCKDETGELRPDEKENYKHLAKVHTSTQEAMQKLHHDFQGVLTLTKTSSKAANELIRSDLSQYSADSYRQKLVDVYKESWEKQYYAGKLSIGYSAVLRSLTRELANQPELLTQVKNDLKDSIQKDNTYERYRAGPTSFRDEQFEQDWNKFTGADVNIFQRAAKTIMQAFKKPKEEVELPKMDPGIHM</sequence>
<keyword evidence="2" id="KW-1185">Reference proteome</keyword>
<protein>
    <submittedName>
        <fullName evidence="1">Dot/Icm secretion system substrate</fullName>
    </submittedName>
</protein>
<dbReference type="OrthoDB" id="5653025at2"/>
<evidence type="ECO:0000313" key="2">
    <source>
        <dbReference type="Proteomes" id="UP000255297"/>
    </source>
</evidence>
<gene>
    <name evidence="1" type="ORF">NCTC11532_02981</name>
</gene>
<dbReference type="EMBL" id="UGPB01000001">
    <property type="protein sequence ID" value="STY31611.1"/>
    <property type="molecule type" value="Genomic_DNA"/>
</dbReference>